<dbReference type="PROSITE" id="PS50975">
    <property type="entry name" value="ATP_GRASP"/>
    <property type="match status" value="1"/>
</dbReference>
<evidence type="ECO:0000313" key="4">
    <source>
        <dbReference type="EMBL" id="KAK6543759.1"/>
    </source>
</evidence>
<comment type="caution">
    <text evidence="4">The sequence shown here is derived from an EMBL/GenBank/DDBJ whole genome shotgun (WGS) entry which is preliminary data.</text>
</comment>
<keyword evidence="1" id="KW-0067">ATP-binding</keyword>
<name>A0AAV9XNR2_9PEZI</name>
<gene>
    <name evidence="4" type="ORF">TWF694_000491</name>
</gene>
<dbReference type="Pfam" id="PF02655">
    <property type="entry name" value="ATP-grasp_3"/>
    <property type="match status" value="1"/>
</dbReference>
<evidence type="ECO:0000313" key="5">
    <source>
        <dbReference type="Proteomes" id="UP001365542"/>
    </source>
</evidence>
<reference evidence="4 5" key="1">
    <citation type="submission" date="2019-10" db="EMBL/GenBank/DDBJ databases">
        <authorList>
            <person name="Palmer J.M."/>
        </authorList>
    </citation>
    <scope>NUCLEOTIDE SEQUENCE [LARGE SCALE GENOMIC DNA]</scope>
    <source>
        <strain evidence="4 5">TWF694</strain>
    </source>
</reference>
<dbReference type="GO" id="GO:0046872">
    <property type="term" value="F:metal ion binding"/>
    <property type="evidence" value="ECO:0007669"/>
    <property type="project" value="InterPro"/>
</dbReference>
<evidence type="ECO:0000259" key="3">
    <source>
        <dbReference type="PROSITE" id="PS50975"/>
    </source>
</evidence>
<organism evidence="4 5">
    <name type="scientific">Orbilia ellipsospora</name>
    <dbReference type="NCBI Taxonomy" id="2528407"/>
    <lineage>
        <taxon>Eukaryota</taxon>
        <taxon>Fungi</taxon>
        <taxon>Dikarya</taxon>
        <taxon>Ascomycota</taxon>
        <taxon>Pezizomycotina</taxon>
        <taxon>Orbiliomycetes</taxon>
        <taxon>Orbiliales</taxon>
        <taxon>Orbiliaceae</taxon>
        <taxon>Orbilia</taxon>
    </lineage>
</organism>
<dbReference type="EMBL" id="JAVHJO010000001">
    <property type="protein sequence ID" value="KAK6543759.1"/>
    <property type="molecule type" value="Genomic_DNA"/>
</dbReference>
<proteinExistence type="predicted"/>
<dbReference type="Proteomes" id="UP001365542">
    <property type="component" value="Unassembled WGS sequence"/>
</dbReference>
<sequence>MSCTCTPTVKLRKKRRPLTRQPLNILLTNGRFPVTLDLARQLKKCGHTVFVVDCMHYHVSKFSNAVRQSFRAPAPHDDQDGYRKAVSEIVGKHDIHLIIPMHEEIIHLAGSNNPEILKRLLSPPKPILLRLHNKWEFSQWMEKIGLGVPKHYLCETLDDVRNLPNLDTTEYALKPIFGRASQSVFHLKPGEKLPLDQLDMRKRWIAQEWVYGERYCSYSVIRDGSVSAFSLYKVLETIDGSSCVYFKSVEHPAIFDYISDVATELGLEGVNGTFQLAFDFIESTPPAIGDGPKTEEAKLVAIECNPRSTSGIHLFAGMTDLGLALTDGNRPRVVANRKAKRQVFPGMMMWEHSDASVGQWLRHMGRLMGSKDIVFSAKDLLPTLMQPFLLTSYYEICREKKLKLPDMFQLDVTWEPDDEELKLVYEIALEDRRLWAKRRNLSEGQLIERRASVMAGKNGLGTLKVNCKSQSSVKPSLPTARKAGAASRKETG</sequence>
<dbReference type="GO" id="GO:0005524">
    <property type="term" value="F:ATP binding"/>
    <property type="evidence" value="ECO:0007669"/>
    <property type="project" value="UniProtKB-UniRule"/>
</dbReference>
<feature type="domain" description="ATP-grasp" evidence="3">
    <location>
        <begin position="138"/>
        <end position="334"/>
    </location>
</feature>
<dbReference type="InterPro" id="IPR011761">
    <property type="entry name" value="ATP-grasp"/>
</dbReference>
<dbReference type="InterPro" id="IPR003806">
    <property type="entry name" value="ATP-grasp_PylC-type"/>
</dbReference>
<protein>
    <recommendedName>
        <fullName evidence="3">ATP-grasp domain-containing protein</fullName>
    </recommendedName>
</protein>
<feature type="region of interest" description="Disordered" evidence="2">
    <location>
        <begin position="469"/>
        <end position="492"/>
    </location>
</feature>
<accession>A0AAV9XNR2</accession>
<evidence type="ECO:0000256" key="1">
    <source>
        <dbReference type="PROSITE-ProRule" id="PRU00409"/>
    </source>
</evidence>
<keyword evidence="5" id="KW-1185">Reference proteome</keyword>
<dbReference type="Gene3D" id="3.40.50.20">
    <property type="match status" value="1"/>
</dbReference>
<evidence type="ECO:0000256" key="2">
    <source>
        <dbReference type="SAM" id="MobiDB-lite"/>
    </source>
</evidence>
<keyword evidence="1" id="KW-0547">Nucleotide-binding</keyword>
<dbReference type="SUPFAM" id="SSF56059">
    <property type="entry name" value="Glutathione synthetase ATP-binding domain-like"/>
    <property type="match status" value="1"/>
</dbReference>
<dbReference type="AlphaFoldDB" id="A0AAV9XNR2"/>